<dbReference type="HAMAP" id="MF_01161">
    <property type="entry name" value="tRNA_Ile_lys_synt"/>
    <property type="match status" value="1"/>
</dbReference>
<comment type="domain">
    <text evidence="6">The N-terminal region contains the highly conserved SGGXDS motif, predicted to be a P-loop motif involved in ATP binding.</text>
</comment>
<evidence type="ECO:0000256" key="2">
    <source>
        <dbReference type="ARBA" id="ARBA00022694"/>
    </source>
</evidence>
<dbReference type="PANTHER" id="PTHR43033">
    <property type="entry name" value="TRNA(ILE)-LYSIDINE SYNTHASE-RELATED"/>
    <property type="match status" value="1"/>
</dbReference>
<keyword evidence="4 6" id="KW-0067">ATP-binding</keyword>
<evidence type="ECO:0000256" key="1">
    <source>
        <dbReference type="ARBA" id="ARBA00022598"/>
    </source>
</evidence>
<dbReference type="GO" id="GO:0005524">
    <property type="term" value="F:ATP binding"/>
    <property type="evidence" value="ECO:0007669"/>
    <property type="project" value="UniProtKB-UniRule"/>
</dbReference>
<dbReference type="CDD" id="cd01992">
    <property type="entry name" value="TilS_N"/>
    <property type="match status" value="1"/>
</dbReference>
<dbReference type="EMBL" id="DYZA01000049">
    <property type="protein sequence ID" value="HJD96540.1"/>
    <property type="molecule type" value="Genomic_DNA"/>
</dbReference>
<comment type="similarity">
    <text evidence="6">Belongs to the tRNA(Ile)-lysidine synthase family.</text>
</comment>
<evidence type="ECO:0000256" key="3">
    <source>
        <dbReference type="ARBA" id="ARBA00022741"/>
    </source>
</evidence>
<name>A0A921AUE4_9BACT</name>
<dbReference type="Proteomes" id="UP000698963">
    <property type="component" value="Unassembled WGS sequence"/>
</dbReference>
<evidence type="ECO:0000256" key="4">
    <source>
        <dbReference type="ARBA" id="ARBA00022840"/>
    </source>
</evidence>
<dbReference type="GO" id="GO:0005737">
    <property type="term" value="C:cytoplasm"/>
    <property type="evidence" value="ECO:0007669"/>
    <property type="project" value="UniProtKB-SubCell"/>
</dbReference>
<dbReference type="GO" id="GO:0006400">
    <property type="term" value="P:tRNA modification"/>
    <property type="evidence" value="ECO:0007669"/>
    <property type="project" value="UniProtKB-UniRule"/>
</dbReference>
<dbReference type="SUPFAM" id="SSF52402">
    <property type="entry name" value="Adenine nucleotide alpha hydrolases-like"/>
    <property type="match status" value="1"/>
</dbReference>
<dbReference type="InterPro" id="IPR014729">
    <property type="entry name" value="Rossmann-like_a/b/a_fold"/>
</dbReference>
<dbReference type="Pfam" id="PF01171">
    <property type="entry name" value="ATP_bind_3"/>
    <property type="match status" value="1"/>
</dbReference>
<organism evidence="8 9">
    <name type="scientific">Mailhella massiliensis</name>
    <dbReference type="NCBI Taxonomy" id="1903261"/>
    <lineage>
        <taxon>Bacteria</taxon>
        <taxon>Pseudomonadati</taxon>
        <taxon>Thermodesulfobacteriota</taxon>
        <taxon>Desulfovibrionia</taxon>
        <taxon>Desulfovibrionales</taxon>
        <taxon>Desulfovibrionaceae</taxon>
        <taxon>Mailhella</taxon>
    </lineage>
</organism>
<dbReference type="InterPro" id="IPR012795">
    <property type="entry name" value="tRNA_Ile_lys_synt_N"/>
</dbReference>
<feature type="domain" description="tRNA(Ile)-lysidine/2-thiocytidine synthase N-terminal" evidence="7">
    <location>
        <begin position="39"/>
        <end position="221"/>
    </location>
</feature>
<protein>
    <recommendedName>
        <fullName evidence="6">tRNA(Ile)-lysidine synthase</fullName>
        <ecNumber evidence="6">6.3.4.19</ecNumber>
    </recommendedName>
    <alternativeName>
        <fullName evidence="6">tRNA(Ile)-2-lysyl-cytidine synthase</fullName>
    </alternativeName>
    <alternativeName>
        <fullName evidence="6">tRNA(Ile)-lysidine synthetase</fullName>
    </alternativeName>
</protein>
<comment type="function">
    <text evidence="6">Ligates lysine onto the cytidine present at position 34 of the AUA codon-specific tRNA(Ile) that contains the anticodon CAU, in an ATP-dependent manner. Cytidine is converted to lysidine, thus changing the amino acid specificity of the tRNA from methionine to isoleucine.</text>
</comment>
<dbReference type="InterPro" id="IPR012094">
    <property type="entry name" value="tRNA_Ile_lys_synt"/>
</dbReference>
<comment type="catalytic activity">
    <reaction evidence="5 6">
        <text>cytidine(34) in tRNA(Ile2) + L-lysine + ATP = lysidine(34) in tRNA(Ile2) + AMP + diphosphate + H(+)</text>
        <dbReference type="Rhea" id="RHEA:43744"/>
        <dbReference type="Rhea" id="RHEA-COMP:10625"/>
        <dbReference type="Rhea" id="RHEA-COMP:10670"/>
        <dbReference type="ChEBI" id="CHEBI:15378"/>
        <dbReference type="ChEBI" id="CHEBI:30616"/>
        <dbReference type="ChEBI" id="CHEBI:32551"/>
        <dbReference type="ChEBI" id="CHEBI:33019"/>
        <dbReference type="ChEBI" id="CHEBI:82748"/>
        <dbReference type="ChEBI" id="CHEBI:83665"/>
        <dbReference type="ChEBI" id="CHEBI:456215"/>
        <dbReference type="EC" id="6.3.4.19"/>
    </reaction>
</comment>
<evidence type="ECO:0000256" key="6">
    <source>
        <dbReference type="HAMAP-Rule" id="MF_01161"/>
    </source>
</evidence>
<comment type="subcellular location">
    <subcellularLocation>
        <location evidence="6">Cytoplasm</location>
    </subcellularLocation>
</comment>
<dbReference type="AlphaFoldDB" id="A0A921AUE4"/>
<dbReference type="PANTHER" id="PTHR43033:SF1">
    <property type="entry name" value="TRNA(ILE)-LYSIDINE SYNTHASE-RELATED"/>
    <property type="match status" value="1"/>
</dbReference>
<reference evidence="8" key="1">
    <citation type="journal article" date="2021" name="PeerJ">
        <title>Extensive microbial diversity within the chicken gut microbiome revealed by metagenomics and culture.</title>
        <authorList>
            <person name="Gilroy R."/>
            <person name="Ravi A."/>
            <person name="Getino M."/>
            <person name="Pursley I."/>
            <person name="Horton D.L."/>
            <person name="Alikhan N.F."/>
            <person name="Baker D."/>
            <person name="Gharbi K."/>
            <person name="Hall N."/>
            <person name="Watson M."/>
            <person name="Adriaenssens E.M."/>
            <person name="Foster-Nyarko E."/>
            <person name="Jarju S."/>
            <person name="Secka A."/>
            <person name="Antonio M."/>
            <person name="Oren A."/>
            <person name="Chaudhuri R.R."/>
            <person name="La Ragione R."/>
            <person name="Hildebrand F."/>
            <person name="Pallen M.J."/>
        </authorList>
    </citation>
    <scope>NUCLEOTIDE SEQUENCE</scope>
    <source>
        <strain evidence="8">ChiGjej2B2-19336</strain>
    </source>
</reference>
<feature type="binding site" evidence="6">
    <location>
        <begin position="44"/>
        <end position="49"/>
    </location>
    <ligand>
        <name>ATP</name>
        <dbReference type="ChEBI" id="CHEBI:30616"/>
    </ligand>
</feature>
<evidence type="ECO:0000313" key="8">
    <source>
        <dbReference type="EMBL" id="HJD96540.1"/>
    </source>
</evidence>
<accession>A0A921AUE4</accession>
<evidence type="ECO:0000313" key="9">
    <source>
        <dbReference type="Proteomes" id="UP000698963"/>
    </source>
</evidence>
<keyword evidence="1 6" id="KW-0436">Ligase</keyword>
<dbReference type="GO" id="GO:0032267">
    <property type="term" value="F:tRNA(Ile)-lysidine synthase activity"/>
    <property type="evidence" value="ECO:0007669"/>
    <property type="project" value="UniProtKB-EC"/>
</dbReference>
<keyword evidence="6" id="KW-0963">Cytoplasm</keyword>
<dbReference type="InterPro" id="IPR011063">
    <property type="entry name" value="TilS/TtcA_N"/>
</dbReference>
<evidence type="ECO:0000259" key="7">
    <source>
        <dbReference type="Pfam" id="PF01171"/>
    </source>
</evidence>
<dbReference type="Gene3D" id="3.40.50.620">
    <property type="entry name" value="HUPs"/>
    <property type="match status" value="1"/>
</dbReference>
<dbReference type="EC" id="6.3.4.19" evidence="6"/>
<evidence type="ECO:0000256" key="5">
    <source>
        <dbReference type="ARBA" id="ARBA00048539"/>
    </source>
</evidence>
<proteinExistence type="inferred from homology"/>
<sequence>MLTPSFSLKDLDAEDARTALLVARFTESELGVPLQGARLLIALSGGADSTALLVLFCALRGKYGLSLAAAHLDHALRKESAEEAEAACALCRELGVGFFSRREDVGEKARLWRCGVEEAGRRVRYAFLEDCRRDWGASWILTAHHVGDLAEDVLMRLMRGAAWPGLGGMEAVVEEEGRRVLRPLLMLEKKDLSGMLLRLGVPWREDSSNADRAWKRNRVRHDMLPLFLAENPNFYESVRRLWRCAQRDRAAWKAQAGLALEEADGGLLISDEALKKLGGEGRMRAMAEALGRMGGEVRADSLERVEAAWLRRLFPRHFSFGGGVKAELSGRGVYFHRASGR</sequence>
<keyword evidence="2 6" id="KW-0819">tRNA processing</keyword>
<dbReference type="RefSeq" id="WP_304120923.1">
    <property type="nucleotide sequence ID" value="NZ_DYZA01000049.1"/>
</dbReference>
<comment type="caution">
    <text evidence="8">The sequence shown here is derived from an EMBL/GenBank/DDBJ whole genome shotgun (WGS) entry which is preliminary data.</text>
</comment>
<gene>
    <name evidence="6 8" type="primary">tilS</name>
    <name evidence="8" type="ORF">K8W16_02695</name>
</gene>
<reference evidence="8" key="2">
    <citation type="submission" date="2021-09" db="EMBL/GenBank/DDBJ databases">
        <authorList>
            <person name="Gilroy R."/>
        </authorList>
    </citation>
    <scope>NUCLEOTIDE SEQUENCE</scope>
    <source>
        <strain evidence="8">ChiGjej2B2-19336</strain>
    </source>
</reference>
<keyword evidence="3 6" id="KW-0547">Nucleotide-binding</keyword>
<dbReference type="NCBIfam" id="TIGR02432">
    <property type="entry name" value="lysidine_TilS_N"/>
    <property type="match status" value="1"/>
</dbReference>